<dbReference type="AlphaFoldDB" id="A0AAE3G2A1"/>
<dbReference type="GO" id="GO:0003735">
    <property type="term" value="F:structural constituent of ribosome"/>
    <property type="evidence" value="ECO:0007669"/>
    <property type="project" value="InterPro"/>
</dbReference>
<comment type="subunit">
    <text evidence="4">Part of the 50S ribosomal subunit. Contacts protein L20.</text>
</comment>
<dbReference type="GO" id="GO:0005737">
    <property type="term" value="C:cytoplasm"/>
    <property type="evidence" value="ECO:0007669"/>
    <property type="project" value="UniProtKB-ARBA"/>
</dbReference>
<name>A0AAE3G2A1_9GAMM</name>
<dbReference type="GO" id="GO:0019843">
    <property type="term" value="F:rRNA binding"/>
    <property type="evidence" value="ECO:0007669"/>
    <property type="project" value="UniProtKB-UniRule"/>
</dbReference>
<gene>
    <name evidence="4" type="primary">rplU</name>
    <name evidence="6" type="ORF">J2T57_000907</name>
</gene>
<organism evidence="6 7">
    <name type="scientific">Natronocella acetinitrilica</name>
    <dbReference type="NCBI Taxonomy" id="414046"/>
    <lineage>
        <taxon>Bacteria</taxon>
        <taxon>Pseudomonadati</taxon>
        <taxon>Pseudomonadota</taxon>
        <taxon>Gammaproteobacteria</taxon>
        <taxon>Chromatiales</taxon>
        <taxon>Ectothiorhodospiraceae</taxon>
        <taxon>Natronocella</taxon>
    </lineage>
</organism>
<protein>
    <recommendedName>
        <fullName evidence="4">Large ribosomal subunit protein bL21</fullName>
    </recommendedName>
</protein>
<comment type="similarity">
    <text evidence="1 4 5">Belongs to the bacterial ribosomal protein bL21 family.</text>
</comment>
<proteinExistence type="inferred from homology"/>
<dbReference type="PANTHER" id="PTHR21349">
    <property type="entry name" value="50S RIBOSOMAL PROTEIN L21"/>
    <property type="match status" value="1"/>
</dbReference>
<dbReference type="GO" id="GO:0006412">
    <property type="term" value="P:translation"/>
    <property type="evidence" value="ECO:0007669"/>
    <property type="project" value="UniProtKB-UniRule"/>
</dbReference>
<reference evidence="6" key="1">
    <citation type="submission" date="2022-03" db="EMBL/GenBank/DDBJ databases">
        <title>Genomic Encyclopedia of Type Strains, Phase III (KMG-III): the genomes of soil and plant-associated and newly described type strains.</title>
        <authorList>
            <person name="Whitman W."/>
        </authorList>
    </citation>
    <scope>NUCLEOTIDE SEQUENCE</scope>
    <source>
        <strain evidence="6">ANL 6-2</strain>
    </source>
</reference>
<dbReference type="SUPFAM" id="SSF141091">
    <property type="entry name" value="L21p-like"/>
    <property type="match status" value="1"/>
</dbReference>
<comment type="caution">
    <text evidence="6">The sequence shown here is derived from an EMBL/GenBank/DDBJ whole genome shotgun (WGS) entry which is preliminary data.</text>
</comment>
<keyword evidence="3 4" id="KW-0687">Ribonucleoprotein</keyword>
<evidence type="ECO:0000256" key="2">
    <source>
        <dbReference type="ARBA" id="ARBA00022980"/>
    </source>
</evidence>
<evidence type="ECO:0000256" key="4">
    <source>
        <dbReference type="HAMAP-Rule" id="MF_01363"/>
    </source>
</evidence>
<evidence type="ECO:0000313" key="7">
    <source>
        <dbReference type="Proteomes" id="UP001205843"/>
    </source>
</evidence>
<evidence type="ECO:0000256" key="3">
    <source>
        <dbReference type="ARBA" id="ARBA00023274"/>
    </source>
</evidence>
<keyword evidence="4 5" id="KW-0699">rRNA-binding</keyword>
<dbReference type="GO" id="GO:0005840">
    <property type="term" value="C:ribosome"/>
    <property type="evidence" value="ECO:0007669"/>
    <property type="project" value="UniProtKB-KW"/>
</dbReference>
<dbReference type="NCBIfam" id="TIGR00061">
    <property type="entry name" value="L21"/>
    <property type="match status" value="1"/>
</dbReference>
<accession>A0AAE3G2A1</accession>
<dbReference type="InterPro" id="IPR036164">
    <property type="entry name" value="bL21-like_sf"/>
</dbReference>
<keyword evidence="2 4" id="KW-0689">Ribosomal protein</keyword>
<dbReference type="Proteomes" id="UP001205843">
    <property type="component" value="Unassembled WGS sequence"/>
</dbReference>
<dbReference type="InterPro" id="IPR001787">
    <property type="entry name" value="Ribosomal_bL21"/>
</dbReference>
<comment type="function">
    <text evidence="4 5">This protein binds to 23S rRNA in the presence of protein L20.</text>
</comment>
<evidence type="ECO:0000256" key="5">
    <source>
        <dbReference type="RuleBase" id="RU000562"/>
    </source>
</evidence>
<keyword evidence="7" id="KW-1185">Reference proteome</keyword>
<evidence type="ECO:0000256" key="1">
    <source>
        <dbReference type="ARBA" id="ARBA00008563"/>
    </source>
</evidence>
<sequence>MYAVIKTGGKQYRVSEGDVLRIEKLNAETGASIEFDQVLMVSDGDNVQIGAPTVASGSVSAEVLGTGKGRKVEIIKFKRRQNYRRTQGHRQPYTEVKITGIKAG</sequence>
<dbReference type="HAMAP" id="MF_01363">
    <property type="entry name" value="Ribosomal_bL21"/>
    <property type="match status" value="1"/>
</dbReference>
<dbReference type="InterPro" id="IPR028909">
    <property type="entry name" value="bL21-like"/>
</dbReference>
<dbReference type="RefSeq" id="WP_253474921.1">
    <property type="nucleotide sequence ID" value="NZ_JALJXV010000002.1"/>
</dbReference>
<dbReference type="Pfam" id="PF00829">
    <property type="entry name" value="Ribosomal_L21p"/>
    <property type="match status" value="1"/>
</dbReference>
<dbReference type="GO" id="GO:1990904">
    <property type="term" value="C:ribonucleoprotein complex"/>
    <property type="evidence" value="ECO:0007669"/>
    <property type="project" value="UniProtKB-KW"/>
</dbReference>
<evidence type="ECO:0000313" key="6">
    <source>
        <dbReference type="EMBL" id="MCP1673808.1"/>
    </source>
</evidence>
<keyword evidence="4 5" id="KW-0694">RNA-binding</keyword>
<dbReference type="PANTHER" id="PTHR21349:SF0">
    <property type="entry name" value="LARGE RIBOSOMAL SUBUNIT PROTEIN BL21M"/>
    <property type="match status" value="1"/>
</dbReference>
<dbReference type="EMBL" id="JALJXV010000002">
    <property type="protein sequence ID" value="MCP1673808.1"/>
    <property type="molecule type" value="Genomic_DNA"/>
</dbReference>